<reference evidence="2" key="1">
    <citation type="journal article" date="2019" name="Int. J. Syst. Evol. Microbiol.">
        <title>The Global Catalogue of Microorganisms (GCM) 10K type strain sequencing project: providing services to taxonomists for standard genome sequencing and annotation.</title>
        <authorList>
            <consortium name="The Broad Institute Genomics Platform"/>
            <consortium name="The Broad Institute Genome Sequencing Center for Infectious Disease"/>
            <person name="Wu L."/>
            <person name="Ma J."/>
        </authorList>
    </citation>
    <scope>NUCLEOTIDE SEQUENCE [LARGE SCALE GENOMIC DNA]</scope>
    <source>
        <strain evidence="2">JCM 17110</strain>
    </source>
</reference>
<keyword evidence="2" id="KW-1185">Reference proteome</keyword>
<dbReference type="Proteomes" id="UP001500795">
    <property type="component" value="Unassembled WGS sequence"/>
</dbReference>
<dbReference type="EMBL" id="BAABCX010000002">
    <property type="protein sequence ID" value="GAA3538710.1"/>
    <property type="molecule type" value="Genomic_DNA"/>
</dbReference>
<evidence type="ECO:0000313" key="2">
    <source>
        <dbReference type="Proteomes" id="UP001500795"/>
    </source>
</evidence>
<name>A0ABP6VRN6_9GAMM</name>
<sequence>MTLLENRVPADGVNRQRRSITEDKGICSTDHHLTWMSCAERHREVLERVGGEGPLSDVS</sequence>
<accession>A0ABP6VRN6</accession>
<protein>
    <submittedName>
        <fullName evidence="1">Uncharacterized protein</fullName>
    </submittedName>
</protein>
<proteinExistence type="predicted"/>
<comment type="caution">
    <text evidence="1">The sequence shown here is derived from an EMBL/GenBank/DDBJ whole genome shotgun (WGS) entry which is preliminary data.</text>
</comment>
<organism evidence="1 2">
    <name type="scientific">Zobellella aerophila</name>
    <dbReference type="NCBI Taxonomy" id="870480"/>
    <lineage>
        <taxon>Bacteria</taxon>
        <taxon>Pseudomonadati</taxon>
        <taxon>Pseudomonadota</taxon>
        <taxon>Gammaproteobacteria</taxon>
        <taxon>Aeromonadales</taxon>
        <taxon>Aeromonadaceae</taxon>
        <taxon>Zobellella</taxon>
    </lineage>
</organism>
<gene>
    <name evidence="1" type="ORF">GCM10022394_17960</name>
</gene>
<evidence type="ECO:0000313" key="1">
    <source>
        <dbReference type="EMBL" id="GAA3538710.1"/>
    </source>
</evidence>